<dbReference type="PANTHER" id="PTHR10000">
    <property type="entry name" value="PHOSPHOSERINE PHOSPHATASE"/>
    <property type="match status" value="1"/>
</dbReference>
<dbReference type="Gene3D" id="3.40.50.1000">
    <property type="entry name" value="HAD superfamily/HAD-like"/>
    <property type="match status" value="1"/>
</dbReference>
<keyword evidence="2" id="KW-0378">Hydrolase</keyword>
<dbReference type="SFLD" id="SFLDG01142">
    <property type="entry name" value="C2.B.2:_Mannosyl-3-phosphoglyc"/>
    <property type="match status" value="1"/>
</dbReference>
<dbReference type="GO" id="GO:0005829">
    <property type="term" value="C:cytosol"/>
    <property type="evidence" value="ECO:0007669"/>
    <property type="project" value="TreeGrafter"/>
</dbReference>
<comment type="caution">
    <text evidence="4">The sequence shown here is derived from an EMBL/GenBank/DDBJ whole genome shotgun (WGS) entry which is preliminary data.</text>
</comment>
<keyword evidence="5" id="KW-1185">Reference proteome</keyword>
<dbReference type="Gene3D" id="3.30.980.20">
    <property type="entry name" value="Putative mannosyl-3-phosphoglycerate phosphatase, domain 2"/>
    <property type="match status" value="1"/>
</dbReference>
<dbReference type="RefSeq" id="WP_075571231.1">
    <property type="nucleotide sequence ID" value="NZ_MSDO01000025.1"/>
</dbReference>
<dbReference type="InterPro" id="IPR006381">
    <property type="entry name" value="HAD-SF-IIB-MPGP"/>
</dbReference>
<dbReference type="GO" id="GO:0050531">
    <property type="term" value="F:mannosyl-3-phosphoglycerate phosphatase activity"/>
    <property type="evidence" value="ECO:0007669"/>
    <property type="project" value="InterPro"/>
</dbReference>
<dbReference type="SFLD" id="SFLDG01140">
    <property type="entry name" value="C2.B:_Phosphomannomutase_and_P"/>
    <property type="match status" value="1"/>
</dbReference>
<evidence type="ECO:0000313" key="4">
    <source>
        <dbReference type="EMBL" id="OLO03092.1"/>
    </source>
</evidence>
<dbReference type="EMBL" id="MSDO01000025">
    <property type="protein sequence ID" value="OLO03092.1"/>
    <property type="molecule type" value="Genomic_DNA"/>
</dbReference>
<dbReference type="SUPFAM" id="SSF56784">
    <property type="entry name" value="HAD-like"/>
    <property type="match status" value="1"/>
</dbReference>
<organism evidence="4 5">
    <name type="scientific">Salinicola socius</name>
    <dbReference type="NCBI Taxonomy" id="404433"/>
    <lineage>
        <taxon>Bacteria</taxon>
        <taxon>Pseudomonadati</taxon>
        <taxon>Pseudomonadota</taxon>
        <taxon>Gammaproteobacteria</taxon>
        <taxon>Oceanospirillales</taxon>
        <taxon>Halomonadaceae</taxon>
        <taxon>Salinicola</taxon>
    </lineage>
</organism>
<evidence type="ECO:0000256" key="2">
    <source>
        <dbReference type="ARBA" id="ARBA00022801"/>
    </source>
</evidence>
<dbReference type="InterPro" id="IPR036412">
    <property type="entry name" value="HAD-like_sf"/>
</dbReference>
<dbReference type="GO" id="GO:0000287">
    <property type="term" value="F:magnesium ion binding"/>
    <property type="evidence" value="ECO:0007669"/>
    <property type="project" value="UniProtKB-ARBA"/>
</dbReference>
<dbReference type="STRING" id="404433.BTW07_16275"/>
<dbReference type="InterPro" id="IPR023214">
    <property type="entry name" value="HAD_sf"/>
</dbReference>
<dbReference type="GO" id="GO:0051479">
    <property type="term" value="P:mannosylglycerate biosynthetic process"/>
    <property type="evidence" value="ECO:0007669"/>
    <property type="project" value="InterPro"/>
</dbReference>
<keyword evidence="3" id="KW-0460">Magnesium</keyword>
<dbReference type="Pfam" id="PF08282">
    <property type="entry name" value="Hydrolase_3"/>
    <property type="match status" value="1"/>
</dbReference>
<dbReference type="NCBIfam" id="TIGR01484">
    <property type="entry name" value="HAD-SF-IIB"/>
    <property type="match status" value="1"/>
</dbReference>
<dbReference type="OrthoDB" id="193379at2"/>
<dbReference type="Proteomes" id="UP000186878">
    <property type="component" value="Unassembled WGS sequence"/>
</dbReference>
<name>A0A1Q8SNU9_9GAMM</name>
<evidence type="ECO:0000256" key="3">
    <source>
        <dbReference type="ARBA" id="ARBA00022842"/>
    </source>
</evidence>
<evidence type="ECO:0000256" key="1">
    <source>
        <dbReference type="ARBA" id="ARBA00022723"/>
    </source>
</evidence>
<dbReference type="InterPro" id="IPR006379">
    <property type="entry name" value="HAD-SF_hydro_IIB"/>
</dbReference>
<dbReference type="NCBIfam" id="TIGR01486">
    <property type="entry name" value="HAD-SF-IIB-MPGP"/>
    <property type="match status" value="1"/>
</dbReference>
<sequence length="288" mass="31898">MTQPALNKPPLLVFTDLDGSLLDHDTYNWQPAAAWLSRLERQAIPVIPTTSKTRTELLALRQELGLEHTPFIAENGAVIGLPPSWQHARLDRDPASPDGLVVKTPSMDVDYIRRRLDVVRERHGLRFRRMGEMALAEVRELTGLSTAGAEQAMAREGSEPLVWEDDDARLQALHETLRADGLRLTRGGRFWHVMGAVDKGQASDWLVARFEALRGYRPQTIGLGDGPNDLALLAATDMAVVIAANHGQPMPLEGSRIYRTRAPGPAGWSEGVSHWLTRELGWSGDLED</sequence>
<protein>
    <submittedName>
        <fullName evidence="4">Mannosyl-3-phosphoglycerate phosphatase</fullName>
    </submittedName>
</protein>
<accession>A0A1Q8SNU9</accession>
<reference evidence="4 5" key="1">
    <citation type="submission" date="2016-12" db="EMBL/GenBank/DDBJ databases">
        <title>Draft genome sequences of strains Salinicola socius SMB35, Salinicola sp. MH3R3-1 and Chromohalobacter sp. SMB17 from the Verkhnekamsk potash mining region of Russia.</title>
        <authorList>
            <person name="Mavrodi D.V."/>
            <person name="Olsson B.E."/>
            <person name="Korsakova E.S."/>
            <person name="Pyankova A."/>
            <person name="Mavrodi O.V."/>
            <person name="Plotnikova E.G."/>
        </authorList>
    </citation>
    <scope>NUCLEOTIDE SEQUENCE [LARGE SCALE GENOMIC DNA]</scope>
    <source>
        <strain evidence="4 5">SMB35</strain>
    </source>
</reference>
<proteinExistence type="predicted"/>
<dbReference type="PANTHER" id="PTHR10000:SF8">
    <property type="entry name" value="HAD SUPERFAMILY HYDROLASE-LIKE, TYPE 3"/>
    <property type="match status" value="1"/>
</dbReference>
<dbReference type="SFLD" id="SFLDS00003">
    <property type="entry name" value="Haloacid_Dehalogenase"/>
    <property type="match status" value="1"/>
</dbReference>
<evidence type="ECO:0000313" key="5">
    <source>
        <dbReference type="Proteomes" id="UP000186878"/>
    </source>
</evidence>
<dbReference type="AlphaFoldDB" id="A0A1Q8SNU9"/>
<gene>
    <name evidence="4" type="ORF">BTW07_16275</name>
</gene>
<keyword evidence="1" id="KW-0479">Metal-binding</keyword>